<sequence length="70" mass="7974">MVAYVIVGAAIAFIIYCSVAQKQHEADIAEVHEEYHYARMLKLSYKEDRGEKLTVTESRELEAARAKVVM</sequence>
<accession>A0A0F9A8M2</accession>
<evidence type="ECO:0000313" key="1">
    <source>
        <dbReference type="EMBL" id="KKL05919.1"/>
    </source>
</evidence>
<protein>
    <submittedName>
        <fullName evidence="1">Uncharacterized protein</fullName>
    </submittedName>
</protein>
<name>A0A0F9A8M2_9ZZZZ</name>
<comment type="caution">
    <text evidence="1">The sequence shown here is derived from an EMBL/GenBank/DDBJ whole genome shotgun (WGS) entry which is preliminary data.</text>
</comment>
<gene>
    <name evidence="1" type="ORF">LCGC14_2601210</name>
</gene>
<reference evidence="1" key="1">
    <citation type="journal article" date="2015" name="Nature">
        <title>Complex archaea that bridge the gap between prokaryotes and eukaryotes.</title>
        <authorList>
            <person name="Spang A."/>
            <person name="Saw J.H."/>
            <person name="Jorgensen S.L."/>
            <person name="Zaremba-Niedzwiedzka K."/>
            <person name="Martijn J."/>
            <person name="Lind A.E."/>
            <person name="van Eijk R."/>
            <person name="Schleper C."/>
            <person name="Guy L."/>
            <person name="Ettema T.J."/>
        </authorList>
    </citation>
    <scope>NUCLEOTIDE SEQUENCE</scope>
</reference>
<organism evidence="1">
    <name type="scientific">marine sediment metagenome</name>
    <dbReference type="NCBI Taxonomy" id="412755"/>
    <lineage>
        <taxon>unclassified sequences</taxon>
        <taxon>metagenomes</taxon>
        <taxon>ecological metagenomes</taxon>
    </lineage>
</organism>
<proteinExistence type="predicted"/>
<dbReference type="AlphaFoldDB" id="A0A0F9A8M2"/>
<dbReference type="EMBL" id="LAZR01043924">
    <property type="protein sequence ID" value="KKL05919.1"/>
    <property type="molecule type" value="Genomic_DNA"/>
</dbReference>